<dbReference type="SUPFAM" id="SSF47413">
    <property type="entry name" value="lambda repressor-like DNA-binding domains"/>
    <property type="match status" value="1"/>
</dbReference>
<dbReference type="InterPro" id="IPR010982">
    <property type="entry name" value="Lambda_DNA-bd_dom_sf"/>
</dbReference>
<dbReference type="Gene3D" id="1.10.260.40">
    <property type="entry name" value="lambda repressor-like DNA-binding domains"/>
    <property type="match status" value="1"/>
</dbReference>
<feature type="region of interest" description="Disordered" evidence="2">
    <location>
        <begin position="78"/>
        <end position="108"/>
    </location>
</feature>
<dbReference type="PROSITE" id="PS50943">
    <property type="entry name" value="HTH_CROC1"/>
    <property type="match status" value="1"/>
</dbReference>
<accession>A0A1E3AYJ3</accession>
<keyword evidence="1" id="KW-0238">DNA-binding</keyword>
<protein>
    <submittedName>
        <fullName evidence="4">Antitoxin HipB</fullName>
    </submittedName>
</protein>
<dbReference type="CDD" id="cd00093">
    <property type="entry name" value="HTH_XRE"/>
    <property type="match status" value="1"/>
</dbReference>
<comment type="caution">
    <text evidence="4">The sequence shown here is derived from an EMBL/GenBank/DDBJ whole genome shotgun (WGS) entry which is preliminary data.</text>
</comment>
<dbReference type="SMART" id="SM00530">
    <property type="entry name" value="HTH_XRE"/>
    <property type="match status" value="1"/>
</dbReference>
<dbReference type="InterPro" id="IPR001387">
    <property type="entry name" value="Cro/C1-type_HTH"/>
</dbReference>
<name>A0A1E3AYJ3_9FIRM</name>
<dbReference type="Pfam" id="PF01381">
    <property type="entry name" value="HTH_3"/>
    <property type="match status" value="1"/>
</dbReference>
<evidence type="ECO:0000256" key="1">
    <source>
        <dbReference type="ARBA" id="ARBA00023125"/>
    </source>
</evidence>
<evidence type="ECO:0000259" key="3">
    <source>
        <dbReference type="PROSITE" id="PS50943"/>
    </source>
</evidence>
<evidence type="ECO:0000313" key="4">
    <source>
        <dbReference type="EMBL" id="ODM13782.1"/>
    </source>
</evidence>
<dbReference type="RefSeq" id="WP_069156268.1">
    <property type="nucleotide sequence ID" value="NZ_JBKXXQ010000003.1"/>
</dbReference>
<dbReference type="GO" id="GO:0003677">
    <property type="term" value="F:DNA binding"/>
    <property type="evidence" value="ECO:0007669"/>
    <property type="project" value="UniProtKB-KW"/>
</dbReference>
<reference evidence="4 5" key="1">
    <citation type="submission" date="2016-07" db="EMBL/GenBank/DDBJ databases">
        <title>Characterization of isolates of Eisenbergiella tayi derived from blood cultures, using whole genome sequencing.</title>
        <authorList>
            <person name="Burdz T."/>
            <person name="Wiebe D."/>
            <person name="Huynh C."/>
            <person name="Bernard K."/>
        </authorList>
    </citation>
    <scope>NUCLEOTIDE SEQUENCE [LARGE SCALE GENOMIC DNA]</scope>
    <source>
        <strain evidence="4 5">NML 120489</strain>
    </source>
</reference>
<gene>
    <name evidence="4" type="ORF">BEH84_01501</name>
</gene>
<dbReference type="PANTHER" id="PTHR46558:SF4">
    <property type="entry name" value="DNA-BIDING PHAGE PROTEIN"/>
    <property type="match status" value="1"/>
</dbReference>
<feature type="compositionally biased region" description="Polar residues" evidence="2">
    <location>
        <begin position="85"/>
        <end position="95"/>
    </location>
</feature>
<dbReference type="AlphaFoldDB" id="A0A1E3AYJ3"/>
<proteinExistence type="predicted"/>
<evidence type="ECO:0000313" key="5">
    <source>
        <dbReference type="Proteomes" id="UP000095003"/>
    </source>
</evidence>
<dbReference type="EMBL" id="MCGI01000001">
    <property type="protein sequence ID" value="ODM13782.1"/>
    <property type="molecule type" value="Genomic_DNA"/>
</dbReference>
<dbReference type="Proteomes" id="UP000095003">
    <property type="component" value="Unassembled WGS sequence"/>
</dbReference>
<evidence type="ECO:0000256" key="2">
    <source>
        <dbReference type="SAM" id="MobiDB-lite"/>
    </source>
</evidence>
<feature type="domain" description="HTH cro/C1-type" evidence="3">
    <location>
        <begin position="18"/>
        <end position="74"/>
    </location>
</feature>
<dbReference type="PANTHER" id="PTHR46558">
    <property type="entry name" value="TRACRIPTIONAL REGULATORY PROTEIN-RELATED-RELATED"/>
    <property type="match status" value="1"/>
</dbReference>
<organism evidence="4 5">
    <name type="scientific">Eisenbergiella tayi</name>
    <dbReference type="NCBI Taxonomy" id="1432052"/>
    <lineage>
        <taxon>Bacteria</taxon>
        <taxon>Bacillati</taxon>
        <taxon>Bacillota</taxon>
        <taxon>Clostridia</taxon>
        <taxon>Lachnospirales</taxon>
        <taxon>Lachnospiraceae</taxon>
        <taxon>Eisenbergiella</taxon>
    </lineage>
</organism>
<sequence>MNISMDEERLKMNLAKNIRFLRLTHNPRITQAELAKKLGITQKSISNYEQARCLPPTYVLAAIADLFHLSLDDLLSPLPGKKGRVQTNENLTYNHQKTDHGYQKQINR</sequence>